<dbReference type="Gene3D" id="3.40.50.360">
    <property type="match status" value="1"/>
</dbReference>
<proteinExistence type="predicted"/>
<gene>
    <name evidence="2" type="ORF">SAMN05443668_1011073</name>
</gene>
<dbReference type="InterPro" id="IPR029039">
    <property type="entry name" value="Flavoprotein-like_sf"/>
</dbReference>
<evidence type="ECO:0000259" key="1">
    <source>
        <dbReference type="Pfam" id="PF03358"/>
    </source>
</evidence>
<dbReference type="EMBL" id="FRCS01000001">
    <property type="protein sequence ID" value="SHM62833.1"/>
    <property type="molecule type" value="Genomic_DNA"/>
</dbReference>
<dbReference type="OrthoDB" id="9812295at2"/>
<organism evidence="2 3">
    <name type="scientific">Cryptosporangium aurantiacum</name>
    <dbReference type="NCBI Taxonomy" id="134849"/>
    <lineage>
        <taxon>Bacteria</taxon>
        <taxon>Bacillati</taxon>
        <taxon>Actinomycetota</taxon>
        <taxon>Actinomycetes</taxon>
        <taxon>Cryptosporangiales</taxon>
        <taxon>Cryptosporangiaceae</taxon>
        <taxon>Cryptosporangium</taxon>
    </lineage>
</organism>
<dbReference type="Proteomes" id="UP000184440">
    <property type="component" value="Unassembled WGS sequence"/>
</dbReference>
<protein>
    <submittedName>
        <fullName evidence="2">NAD(P)H-dependent FMN reductase</fullName>
    </submittedName>
</protein>
<dbReference type="GO" id="GO:0010181">
    <property type="term" value="F:FMN binding"/>
    <property type="evidence" value="ECO:0007669"/>
    <property type="project" value="TreeGrafter"/>
</dbReference>
<dbReference type="SUPFAM" id="SSF52218">
    <property type="entry name" value="Flavoproteins"/>
    <property type="match status" value="1"/>
</dbReference>
<keyword evidence="3" id="KW-1185">Reference proteome</keyword>
<dbReference type="STRING" id="134849.SAMN05443668_1011073"/>
<sequence>MTRIAIILGSTRPGRYGKAVADWVYENARLRSDAEFTLIDLIDYPLPHLDEPIPASGGQYANEHTLAWSQAIAGFDGFVFVTPEYNHSTTGVLKNAIDYLYAEWNDKAAGFVSYGAAGGVRAVEHLRLVAAELQLATVRSQVALSLYTDYENFVTFRPQPTQLDALTSTLDQVVAWSGALATLRVTAAA</sequence>
<dbReference type="PANTHER" id="PTHR30543:SF21">
    <property type="entry name" value="NAD(P)H-DEPENDENT FMN REDUCTASE LOT6"/>
    <property type="match status" value="1"/>
</dbReference>
<dbReference type="AlphaFoldDB" id="A0A1M7KC16"/>
<reference evidence="2 3" key="1">
    <citation type="submission" date="2016-11" db="EMBL/GenBank/DDBJ databases">
        <authorList>
            <person name="Jaros S."/>
            <person name="Januszkiewicz K."/>
            <person name="Wedrychowicz H."/>
        </authorList>
    </citation>
    <scope>NUCLEOTIDE SEQUENCE [LARGE SCALE GENOMIC DNA]</scope>
    <source>
        <strain evidence="2 3">DSM 46144</strain>
    </source>
</reference>
<accession>A0A1M7KC16</accession>
<dbReference type="GO" id="GO:0005829">
    <property type="term" value="C:cytosol"/>
    <property type="evidence" value="ECO:0007669"/>
    <property type="project" value="TreeGrafter"/>
</dbReference>
<evidence type="ECO:0000313" key="3">
    <source>
        <dbReference type="Proteomes" id="UP000184440"/>
    </source>
</evidence>
<dbReference type="RefSeq" id="WP_073251944.1">
    <property type="nucleotide sequence ID" value="NZ_FRCS01000001.1"/>
</dbReference>
<evidence type="ECO:0000313" key="2">
    <source>
        <dbReference type="EMBL" id="SHM62833.1"/>
    </source>
</evidence>
<dbReference type="InterPro" id="IPR050712">
    <property type="entry name" value="NAD(P)H-dep_reductase"/>
</dbReference>
<feature type="domain" description="NADPH-dependent FMN reductase-like" evidence="1">
    <location>
        <begin position="2"/>
        <end position="147"/>
    </location>
</feature>
<dbReference type="PANTHER" id="PTHR30543">
    <property type="entry name" value="CHROMATE REDUCTASE"/>
    <property type="match status" value="1"/>
</dbReference>
<dbReference type="InterPro" id="IPR005025">
    <property type="entry name" value="FMN_Rdtase-like_dom"/>
</dbReference>
<dbReference type="GO" id="GO:0016491">
    <property type="term" value="F:oxidoreductase activity"/>
    <property type="evidence" value="ECO:0007669"/>
    <property type="project" value="InterPro"/>
</dbReference>
<name>A0A1M7KC16_9ACTN</name>
<dbReference type="Pfam" id="PF03358">
    <property type="entry name" value="FMN_red"/>
    <property type="match status" value="1"/>
</dbReference>